<sequence>MPALNRTTTTVGVAALALLGGIVIGGTGAVSASPPAEPKVQNTFDSLGADVRAAKLPSGRTAHYTDSGPADGTPVLYIGGTGTSARAVHMTDFLRTTRQNLGLRMITVERNGFGDTAYDPELGRADYAEDVLQVLDRLGVREFKVIAISGGGPYAAEIASRAPERISALHLAAALPPFGAKPAYCALSDEQLSAAVKDQIRDPRVWWAFPADSPVRSIPGFADTAYEEGARTYNQRGQQADPAPQVHEQRLYCERPGPDASKLTAPVFLYHGDKDTTVPASTLATWREQFAPGQVRTRTYADSGHDVQYRHWDQILVDLAGRADRTVVCRDEHTRALPAREADALVGKGKATLGSCAWNG</sequence>
<dbReference type="PRINTS" id="PR00111">
    <property type="entry name" value="ABHYDROLASE"/>
</dbReference>
<dbReference type="Pfam" id="PF00561">
    <property type="entry name" value="Abhydrolase_1"/>
    <property type="match status" value="1"/>
</dbReference>
<evidence type="ECO:0000313" key="3">
    <source>
        <dbReference type="Proteomes" id="UP000516428"/>
    </source>
</evidence>
<dbReference type="InterPro" id="IPR000073">
    <property type="entry name" value="AB_hydrolase_1"/>
</dbReference>
<dbReference type="InterPro" id="IPR050471">
    <property type="entry name" value="AB_hydrolase"/>
</dbReference>
<accession>A0A7H1BIF1</accession>
<dbReference type="PANTHER" id="PTHR43433">
    <property type="entry name" value="HYDROLASE, ALPHA/BETA FOLD FAMILY PROTEIN"/>
    <property type="match status" value="1"/>
</dbReference>
<dbReference type="KEGG" id="sxn:IAG42_03565"/>
<dbReference type="Proteomes" id="UP000516428">
    <property type="component" value="Chromosome"/>
</dbReference>
<keyword evidence="3" id="KW-1185">Reference proteome</keyword>
<dbReference type="PANTHER" id="PTHR43433:SF10">
    <property type="entry name" value="AB HYDROLASE-1 DOMAIN-CONTAINING PROTEIN"/>
    <property type="match status" value="1"/>
</dbReference>
<dbReference type="GO" id="GO:0016787">
    <property type="term" value="F:hydrolase activity"/>
    <property type="evidence" value="ECO:0007669"/>
    <property type="project" value="UniProtKB-KW"/>
</dbReference>
<dbReference type="InterPro" id="IPR029058">
    <property type="entry name" value="AB_hydrolase_fold"/>
</dbReference>
<keyword evidence="2" id="KW-0378">Hydrolase</keyword>
<feature type="domain" description="AB hydrolase-1" evidence="1">
    <location>
        <begin position="108"/>
        <end position="178"/>
    </location>
</feature>
<dbReference type="SUPFAM" id="SSF53474">
    <property type="entry name" value="alpha/beta-Hydrolases"/>
    <property type="match status" value="1"/>
</dbReference>
<organism evidence="2 3">
    <name type="scientific">Streptomyces xanthii</name>
    <dbReference type="NCBI Taxonomy" id="2768069"/>
    <lineage>
        <taxon>Bacteria</taxon>
        <taxon>Bacillati</taxon>
        <taxon>Actinomycetota</taxon>
        <taxon>Actinomycetes</taxon>
        <taxon>Kitasatosporales</taxon>
        <taxon>Streptomycetaceae</taxon>
        <taxon>Streptomyces</taxon>
    </lineage>
</organism>
<protein>
    <submittedName>
        <fullName evidence="2">Alpha/beta hydrolase</fullName>
    </submittedName>
</protein>
<dbReference type="AlphaFoldDB" id="A0A7H1BIF1"/>
<evidence type="ECO:0000313" key="2">
    <source>
        <dbReference type="EMBL" id="QNS08506.1"/>
    </source>
</evidence>
<evidence type="ECO:0000259" key="1">
    <source>
        <dbReference type="Pfam" id="PF00561"/>
    </source>
</evidence>
<name>A0A7H1BIF1_9ACTN</name>
<dbReference type="Gene3D" id="3.40.50.1820">
    <property type="entry name" value="alpha/beta hydrolase"/>
    <property type="match status" value="1"/>
</dbReference>
<gene>
    <name evidence="2" type="ORF">IAG42_03565</name>
</gene>
<dbReference type="EMBL" id="CP061281">
    <property type="protein sequence ID" value="QNS08506.1"/>
    <property type="molecule type" value="Genomic_DNA"/>
</dbReference>
<proteinExistence type="predicted"/>
<reference evidence="2 3" key="1">
    <citation type="submission" date="2020-09" db="EMBL/GenBank/DDBJ databases">
        <title>A novel species.</title>
        <authorList>
            <person name="Gao J."/>
        </authorList>
    </citation>
    <scope>NUCLEOTIDE SEQUENCE [LARGE SCALE GENOMIC DNA]</scope>
    <source>
        <strain evidence="2 3">CRXT-Y-14</strain>
    </source>
</reference>